<dbReference type="InterPro" id="IPR041078">
    <property type="entry name" value="Plavaka"/>
</dbReference>
<evidence type="ECO:0000256" key="2">
    <source>
        <dbReference type="SAM" id="Coils"/>
    </source>
</evidence>
<dbReference type="VEuPathDB" id="FungiDB:FUN_000811"/>
<dbReference type="PROSITE" id="PS50157">
    <property type="entry name" value="ZINC_FINGER_C2H2_2"/>
    <property type="match status" value="1"/>
</dbReference>
<dbReference type="SMART" id="SM00355">
    <property type="entry name" value="ZnF_C2H2"/>
    <property type="match status" value="1"/>
</dbReference>
<dbReference type="Proteomes" id="UP000232688">
    <property type="component" value="Unassembled WGS sequence"/>
</dbReference>
<organism evidence="5 6">
    <name type="scientific">Rhizophagus irregularis</name>
    <dbReference type="NCBI Taxonomy" id="588596"/>
    <lineage>
        <taxon>Eukaryota</taxon>
        <taxon>Fungi</taxon>
        <taxon>Fungi incertae sedis</taxon>
        <taxon>Mucoromycota</taxon>
        <taxon>Glomeromycotina</taxon>
        <taxon>Glomeromycetes</taxon>
        <taxon>Glomerales</taxon>
        <taxon>Glomeraceae</taxon>
        <taxon>Rhizophagus</taxon>
    </lineage>
</organism>
<name>A0A2N0QZW3_9GLOM</name>
<feature type="coiled-coil region" evidence="2">
    <location>
        <begin position="29"/>
        <end position="56"/>
    </location>
</feature>
<evidence type="ECO:0000313" key="6">
    <source>
        <dbReference type="Proteomes" id="UP000232688"/>
    </source>
</evidence>
<dbReference type="EMBL" id="LLXH01002112">
    <property type="protein sequence ID" value="PKC56540.1"/>
    <property type="molecule type" value="Genomic_DNA"/>
</dbReference>
<proteinExistence type="predicted"/>
<evidence type="ECO:0000256" key="1">
    <source>
        <dbReference type="PROSITE-ProRule" id="PRU00042"/>
    </source>
</evidence>
<dbReference type="AlphaFoldDB" id="A0A2N0QZW3"/>
<dbReference type="VEuPathDB" id="FungiDB:RhiirFUN_000005"/>
<dbReference type="Gene3D" id="3.30.160.60">
    <property type="entry name" value="Classic Zinc Finger"/>
    <property type="match status" value="1"/>
</dbReference>
<reference evidence="5 6" key="2">
    <citation type="submission" date="2017-10" db="EMBL/GenBank/DDBJ databases">
        <title>Genome analyses suggest a sexual origin of heterokaryosis in a supposedly ancient asexual fungus.</title>
        <authorList>
            <person name="Corradi N."/>
            <person name="Sedzielewska K."/>
            <person name="Noel J."/>
            <person name="Charron P."/>
            <person name="Farinelli L."/>
            <person name="Marton T."/>
            <person name="Kruger M."/>
            <person name="Pelin A."/>
            <person name="Brachmann A."/>
            <person name="Corradi N."/>
        </authorList>
    </citation>
    <scope>NUCLEOTIDE SEQUENCE [LARGE SCALE GENOMIC DNA]</scope>
    <source>
        <strain evidence="5 6">A1</strain>
    </source>
</reference>
<dbReference type="GO" id="GO:0008270">
    <property type="term" value="F:zinc ion binding"/>
    <property type="evidence" value="ECO:0007669"/>
    <property type="project" value="UniProtKB-KW"/>
</dbReference>
<keyword evidence="2" id="KW-0175">Coiled coil</keyword>
<keyword evidence="1" id="KW-0479">Metal-binding</keyword>
<feature type="region of interest" description="Disordered" evidence="3">
    <location>
        <begin position="112"/>
        <end position="136"/>
    </location>
</feature>
<dbReference type="PROSITE" id="PS00028">
    <property type="entry name" value="ZINC_FINGER_C2H2_1"/>
    <property type="match status" value="1"/>
</dbReference>
<comment type="caution">
    <text evidence="5">The sequence shown here is derived from an EMBL/GenBank/DDBJ whole genome shotgun (WGS) entry which is preliminary data.</text>
</comment>
<evidence type="ECO:0000256" key="3">
    <source>
        <dbReference type="SAM" id="MobiDB-lite"/>
    </source>
</evidence>
<dbReference type="Pfam" id="PF18759">
    <property type="entry name" value="Plavaka"/>
    <property type="match status" value="1"/>
</dbReference>
<evidence type="ECO:0000313" key="5">
    <source>
        <dbReference type="EMBL" id="PKC56540.1"/>
    </source>
</evidence>
<sequence length="486" mass="56941">MTFKCPHCSRDFSHRTALRNHIKIHGSAIDNYLQEIENERNNIIIQNENEDDEEQQDDETYHLEDVEENLNQLDQQEKMVYNIKETNILDRETNMDIERESVEINVGKEKVNVEDVDIEDDDDDDGDDAEREMEDEEITQKGVGFELISVEYPPVAKIIDVTMSCKTNFPSEEFGNFMNLLVKWNLSDACSNEILQFSKSIARDDVVLPTSVKQGQKFLHQLVEPHLSFKKVAIMKYNNEIYYLHYRQIFDAVKELLSNNNILKHCVFKFTPLYYQNQRIYGEQFNVKWWEKTQKTLPNTANVLSIILYSDATTCDQLGKSSEYPVYLTLGNIPNWRRNKPDAKVLLCYLPMLKAKTNSEKRSRSFLLAKKALFQHAFDVIMHPLLSYKDRDFDLQTNNGDMWCFPHISTLLGDLPENATQTLTYSVNSNHPCHKCLISGEDLNNLRLSNNQIELRMPKMMKDILDQQLAYQYSIYNMNNIFWKYP</sequence>
<keyword evidence="1" id="KW-0863">Zinc-finger</keyword>
<evidence type="ECO:0000259" key="4">
    <source>
        <dbReference type="PROSITE" id="PS50157"/>
    </source>
</evidence>
<dbReference type="InterPro" id="IPR013087">
    <property type="entry name" value="Znf_C2H2_type"/>
</dbReference>
<feature type="domain" description="C2H2-type" evidence="4">
    <location>
        <begin position="3"/>
        <end position="25"/>
    </location>
</feature>
<accession>A0A2N0QZW3</accession>
<keyword evidence="1" id="KW-0862">Zinc</keyword>
<protein>
    <recommendedName>
        <fullName evidence="4">C2H2-type domain-containing protein</fullName>
    </recommendedName>
</protein>
<dbReference type="VEuPathDB" id="FungiDB:FUN_005580"/>
<reference evidence="5 6" key="1">
    <citation type="submission" date="2017-10" db="EMBL/GenBank/DDBJ databases">
        <title>Extensive intraspecific genome diversity in a model arbuscular mycorrhizal fungus.</title>
        <authorList>
            <person name="Chen E.C.H."/>
            <person name="Morin E."/>
            <person name="Baudet D."/>
            <person name="Noel J."/>
            <person name="Ndikumana S."/>
            <person name="Charron P."/>
            <person name="St-Onge C."/>
            <person name="Giorgi J."/>
            <person name="Grigoriev I.V."/>
            <person name="Roux C."/>
            <person name="Martin F.M."/>
            <person name="Corradi N."/>
        </authorList>
    </citation>
    <scope>NUCLEOTIDE SEQUENCE [LARGE SCALE GENOMIC DNA]</scope>
    <source>
        <strain evidence="5 6">A1</strain>
    </source>
</reference>
<dbReference type="VEuPathDB" id="FungiDB:RhiirA1_500641"/>
<gene>
    <name evidence="5" type="ORF">RhiirA1_500641</name>
</gene>
<feature type="compositionally biased region" description="Acidic residues" evidence="3">
    <location>
        <begin position="114"/>
        <end position="136"/>
    </location>
</feature>